<protein>
    <submittedName>
        <fullName evidence="1">Uncharacterized protein</fullName>
    </submittedName>
</protein>
<dbReference type="EMBL" id="BK015528">
    <property type="protein sequence ID" value="DAE11223.1"/>
    <property type="molecule type" value="Genomic_DNA"/>
</dbReference>
<name>A0A8S5PW07_9CAUD</name>
<reference evidence="1" key="1">
    <citation type="journal article" date="2021" name="Proc. Natl. Acad. Sci. U.S.A.">
        <title>A Catalog of Tens of Thousands of Viruses from Human Metagenomes Reveals Hidden Associations with Chronic Diseases.</title>
        <authorList>
            <person name="Tisza M.J."/>
            <person name="Buck C.B."/>
        </authorList>
    </citation>
    <scope>NUCLEOTIDE SEQUENCE</scope>
    <source>
        <strain evidence="1">CtaMv1</strain>
    </source>
</reference>
<organism evidence="1">
    <name type="scientific">Myoviridae sp. ctaMv1</name>
    <dbReference type="NCBI Taxonomy" id="2825131"/>
    <lineage>
        <taxon>Viruses</taxon>
        <taxon>Duplodnaviria</taxon>
        <taxon>Heunggongvirae</taxon>
        <taxon>Uroviricota</taxon>
        <taxon>Caudoviricetes</taxon>
    </lineage>
</organism>
<proteinExistence type="predicted"/>
<sequence length="270" mass="29269">MRDIKITILSDGTAQIEEPFCFCGEHNAARLCITLNDELKTDASYYLLSFDVYGLSRRIVSNIISGANSTPAYITGGVIYCPLPEALTSTGELTVQVEAHKRNDLEVTRITKSAVFTLGFEPSVMGIDGELEEECGILPELAAAVESMRDLKALFGGTTDLKAVIINSLGFTPQAPPSQYTYSTAQVSATLNDNAEYRMTGLQTLTVQYPEDAKFECWMRLNFAASGDITVTLPAGTGYIGTAPDFKNGETWELSFKDKILAAQKVGEGT</sequence>
<evidence type="ECO:0000313" key="1">
    <source>
        <dbReference type="EMBL" id="DAE11223.1"/>
    </source>
</evidence>
<accession>A0A8S5PW07</accession>